<dbReference type="InterPro" id="IPR018729">
    <property type="entry name" value="DUF2269_transmembrane"/>
</dbReference>
<proteinExistence type="predicted"/>
<protein>
    <submittedName>
        <fullName evidence="2">DUF2269 domain-containing protein</fullName>
    </submittedName>
</protein>
<keyword evidence="1" id="KW-0812">Transmembrane</keyword>
<reference evidence="3" key="1">
    <citation type="submission" date="2018-05" db="EMBL/GenBank/DDBJ databases">
        <title>Azospirillum thermophila sp. nov., a novel isolated from hot spring.</title>
        <authorList>
            <person name="Zhao Z."/>
        </authorList>
    </citation>
    <scope>NUCLEOTIDE SEQUENCE [LARGE SCALE GENOMIC DNA]</scope>
    <source>
        <strain evidence="3">CFH 70021</strain>
    </source>
</reference>
<accession>A0A2S2CM40</accession>
<feature type="transmembrane region" description="Helical" evidence="1">
    <location>
        <begin position="84"/>
        <end position="107"/>
    </location>
</feature>
<evidence type="ECO:0000313" key="3">
    <source>
        <dbReference type="Proteomes" id="UP000245629"/>
    </source>
</evidence>
<keyword evidence="3" id="KW-1185">Reference proteome</keyword>
<keyword evidence="1" id="KW-0472">Membrane</keyword>
<feature type="transmembrane region" description="Helical" evidence="1">
    <location>
        <begin position="48"/>
        <end position="72"/>
    </location>
</feature>
<dbReference type="Pfam" id="PF10027">
    <property type="entry name" value="DUF2269"/>
    <property type="match status" value="1"/>
</dbReference>
<feature type="transmembrane region" description="Helical" evidence="1">
    <location>
        <begin position="162"/>
        <end position="182"/>
    </location>
</feature>
<dbReference type="Proteomes" id="UP000245629">
    <property type="component" value="Chromosome 1"/>
</dbReference>
<dbReference type="AlphaFoldDB" id="A0A2S2CM40"/>
<dbReference type="KEGG" id="azz:DEW08_04735"/>
<evidence type="ECO:0000313" key="2">
    <source>
        <dbReference type="EMBL" id="AWK85564.1"/>
    </source>
</evidence>
<dbReference type="EMBL" id="CP029352">
    <property type="protein sequence ID" value="AWK85564.1"/>
    <property type="molecule type" value="Genomic_DNA"/>
</dbReference>
<evidence type="ECO:0000256" key="1">
    <source>
        <dbReference type="SAM" id="Phobius"/>
    </source>
</evidence>
<organism evidence="2 3">
    <name type="scientific">Azospirillum thermophilum</name>
    <dbReference type="NCBI Taxonomy" id="2202148"/>
    <lineage>
        <taxon>Bacteria</taxon>
        <taxon>Pseudomonadati</taxon>
        <taxon>Pseudomonadota</taxon>
        <taxon>Alphaproteobacteria</taxon>
        <taxon>Rhodospirillales</taxon>
        <taxon>Azospirillaceae</taxon>
        <taxon>Azospirillum</taxon>
    </lineage>
</organism>
<keyword evidence="1" id="KW-1133">Transmembrane helix</keyword>
<feature type="transmembrane region" description="Helical" evidence="1">
    <location>
        <begin position="135"/>
        <end position="156"/>
    </location>
</feature>
<feature type="transmembrane region" description="Helical" evidence="1">
    <location>
        <begin position="6"/>
        <end position="27"/>
    </location>
</feature>
<name>A0A2S2CM40_9PROT</name>
<gene>
    <name evidence="2" type="ORF">DEW08_04735</name>
</gene>
<dbReference type="RefSeq" id="WP_109324886.1">
    <property type="nucleotide sequence ID" value="NZ_CP029352.1"/>
</dbReference>
<dbReference type="OrthoDB" id="7363240at2"/>
<sequence>MQYGLLKFAHLAGLLMIGAGLIGVFVADLRARQSRDLPVFAEAVRLIGVFYDGLVVPGALTLLASGVWLIVIYYDGLAFLDEPWLAGMVLLFLIEFVEGNTVTRLYFTRLQRLTRIAVAEGRFTPELVAARDRPAATFTHFLDLPLLMLIVSLGAIRPADWTVFAVGGIAALAVAAALTVTLPRLYPADAQRTG</sequence>